<protein>
    <submittedName>
        <fullName evidence="2">Uncharacterized protein</fullName>
    </submittedName>
</protein>
<name>A0A8H3EYQ8_9LECA</name>
<gene>
    <name evidence="2" type="ORF">HETSPECPRED_001683</name>
</gene>
<evidence type="ECO:0000313" key="3">
    <source>
        <dbReference type="Proteomes" id="UP000664521"/>
    </source>
</evidence>
<dbReference type="AlphaFoldDB" id="A0A8H3EYQ8"/>
<sequence>MAIQDILNPSMEDRGNYPQYSSGPSTVSGAQSSRTGTRTSQHSRTGPARTARYEVTSGPQEDDHRRISSLQPPSERSDSLRSPHVQRRRTSSVSSTKASKHRREFRPTYSDEETFFIWYHRLDLGWDWGDITEAYNKQFPERQRDGSGGIQCKYYRCTADNNIPKVRERRRSPSAADEYGMKAKTRLHYPWMRD</sequence>
<feature type="compositionally biased region" description="Polar residues" evidence="1">
    <location>
        <begin position="18"/>
        <end position="44"/>
    </location>
</feature>
<feature type="region of interest" description="Disordered" evidence="1">
    <location>
        <begin position="1"/>
        <end position="106"/>
    </location>
</feature>
<dbReference type="EMBL" id="CAJPDS010000013">
    <property type="protein sequence ID" value="CAF9913874.1"/>
    <property type="molecule type" value="Genomic_DNA"/>
</dbReference>
<evidence type="ECO:0000313" key="2">
    <source>
        <dbReference type="EMBL" id="CAF9913874.1"/>
    </source>
</evidence>
<proteinExistence type="predicted"/>
<dbReference type="OrthoDB" id="3921745at2759"/>
<dbReference type="Proteomes" id="UP000664521">
    <property type="component" value="Unassembled WGS sequence"/>
</dbReference>
<comment type="caution">
    <text evidence="2">The sequence shown here is derived from an EMBL/GenBank/DDBJ whole genome shotgun (WGS) entry which is preliminary data.</text>
</comment>
<reference evidence="2" key="1">
    <citation type="submission" date="2021-03" db="EMBL/GenBank/DDBJ databases">
        <authorList>
            <person name="Tagirdzhanova G."/>
        </authorList>
    </citation>
    <scope>NUCLEOTIDE SEQUENCE</scope>
</reference>
<evidence type="ECO:0000256" key="1">
    <source>
        <dbReference type="SAM" id="MobiDB-lite"/>
    </source>
</evidence>
<organism evidence="2 3">
    <name type="scientific">Heterodermia speciosa</name>
    <dbReference type="NCBI Taxonomy" id="116794"/>
    <lineage>
        <taxon>Eukaryota</taxon>
        <taxon>Fungi</taxon>
        <taxon>Dikarya</taxon>
        <taxon>Ascomycota</taxon>
        <taxon>Pezizomycotina</taxon>
        <taxon>Lecanoromycetes</taxon>
        <taxon>OSLEUM clade</taxon>
        <taxon>Lecanoromycetidae</taxon>
        <taxon>Caliciales</taxon>
        <taxon>Physciaceae</taxon>
        <taxon>Heterodermia</taxon>
    </lineage>
</organism>
<keyword evidence="3" id="KW-1185">Reference proteome</keyword>
<accession>A0A8H3EYQ8</accession>